<keyword evidence="1" id="KW-0812">Transmembrane</keyword>
<evidence type="ECO:0000313" key="3">
    <source>
        <dbReference type="EMBL" id="NBC37891.1"/>
    </source>
</evidence>
<evidence type="ECO:0000256" key="1">
    <source>
        <dbReference type="SAM" id="Phobius"/>
    </source>
</evidence>
<feature type="domain" description="TadE-like" evidence="2">
    <location>
        <begin position="11"/>
        <end position="53"/>
    </location>
</feature>
<evidence type="ECO:0000313" key="4">
    <source>
        <dbReference type="Proteomes" id="UP000753724"/>
    </source>
</evidence>
<feature type="transmembrane region" description="Helical" evidence="1">
    <location>
        <begin position="12"/>
        <end position="31"/>
    </location>
</feature>
<dbReference type="Proteomes" id="UP000753724">
    <property type="component" value="Unassembled WGS sequence"/>
</dbReference>
<dbReference type="RefSeq" id="WP_161720400.1">
    <property type="nucleotide sequence ID" value="NZ_JAAAPO010000007.1"/>
</dbReference>
<keyword evidence="1" id="KW-1133">Transmembrane helix</keyword>
<name>A0ABW9XHA6_9SPHN</name>
<protein>
    <submittedName>
        <fullName evidence="3">Pilus assembly protein</fullName>
    </submittedName>
</protein>
<organism evidence="3 4">
    <name type="scientific">Novosphingobium ovatum</name>
    <dbReference type="NCBI Taxonomy" id="1908523"/>
    <lineage>
        <taxon>Bacteria</taxon>
        <taxon>Pseudomonadati</taxon>
        <taxon>Pseudomonadota</taxon>
        <taxon>Alphaproteobacteria</taxon>
        <taxon>Sphingomonadales</taxon>
        <taxon>Sphingomonadaceae</taxon>
        <taxon>Novosphingobium</taxon>
    </lineage>
</organism>
<dbReference type="EMBL" id="JAAAPO010000007">
    <property type="protein sequence ID" value="NBC37891.1"/>
    <property type="molecule type" value="Genomic_DNA"/>
</dbReference>
<reference evidence="4" key="1">
    <citation type="submission" date="2020-01" db="EMBL/GenBank/DDBJ databases">
        <title>Sphingomonas sp. strain CSW-10.</title>
        <authorList>
            <person name="Chen W.-M."/>
        </authorList>
    </citation>
    <scope>NUCLEOTIDE SEQUENCE [LARGE SCALE GENOMIC DNA]</scope>
    <source>
        <strain evidence="4">FSY-8</strain>
    </source>
</reference>
<accession>A0ABW9XHA6</accession>
<gene>
    <name evidence="3" type="ORF">GTZ99_15150</name>
</gene>
<keyword evidence="1" id="KW-0472">Membrane</keyword>
<evidence type="ECO:0000259" key="2">
    <source>
        <dbReference type="Pfam" id="PF07811"/>
    </source>
</evidence>
<dbReference type="InterPro" id="IPR012495">
    <property type="entry name" value="TadE-like_dom"/>
</dbReference>
<comment type="caution">
    <text evidence="3">The sequence shown here is derived from an EMBL/GenBank/DDBJ whole genome shotgun (WGS) entry which is preliminary data.</text>
</comment>
<keyword evidence="4" id="KW-1185">Reference proteome</keyword>
<proteinExistence type="predicted"/>
<dbReference type="Pfam" id="PF07811">
    <property type="entry name" value="TadE"/>
    <property type="match status" value="1"/>
</dbReference>
<sequence>MIRPLACDDSGAALVEFALIAPVLLLLGMGLSELAYEAYMEAVVTGAVQQAGRAGTIQGATAATVDANVLSVIQRSNARAAFVGGYPTRKTYADYGYIAPEPFTDSNSNGVHDAGECFTDVNANGVWDSDPGTSGMGGAGDTVVYTVQVTYPRPFPMASWLGWDNLANISVTTILKNQPYATQQTTTPATVCA</sequence>